<sequence>MSKIFKVLLILVSIIWTIWSVANAFLNSGVMNLLPLASLIPVFAALYSEVDWIYIQVNKVRSYFSAKTVSFTPKFQYAVGDEISVVQVKKNLDETLISLGQKVNTKRQQKYSEGLIHYDIVTESGLSYDLDLTVLDQEELTLLILKVHYQVSYRDVNKTWKEFCGLQEALFDNFARSSESKPRYDVTIQTNIKNFNPFYRLTIRRLGKAEVKNFLLRFTDNQLTVTTSQHKIYASSDMRSDIDKVVKDYVPLSKIL</sequence>
<gene>
    <name evidence="2" type="ORF">FD51_GL003015</name>
</gene>
<keyword evidence="1" id="KW-1133">Transmembrane helix</keyword>
<dbReference type="Proteomes" id="UP000051984">
    <property type="component" value="Unassembled WGS sequence"/>
</dbReference>
<keyword evidence="1" id="KW-0472">Membrane</keyword>
<dbReference type="PATRIC" id="fig|1423816.3.peg.3129"/>
<name>A0A0R1ESS7_LACZE</name>
<comment type="caution">
    <text evidence="2">The sequence shown here is derived from an EMBL/GenBank/DDBJ whole genome shotgun (WGS) entry which is preliminary data.</text>
</comment>
<proteinExistence type="predicted"/>
<dbReference type="RefSeq" id="WP_010491440.1">
    <property type="nucleotide sequence ID" value="NZ_AZCT01000009.1"/>
</dbReference>
<evidence type="ECO:0000313" key="3">
    <source>
        <dbReference type="Proteomes" id="UP000051984"/>
    </source>
</evidence>
<dbReference type="EMBL" id="AZCT01000009">
    <property type="protein sequence ID" value="KRK12256.1"/>
    <property type="molecule type" value="Genomic_DNA"/>
</dbReference>
<keyword evidence="1" id="KW-0812">Transmembrane</keyword>
<reference evidence="2 3" key="1">
    <citation type="journal article" date="2015" name="Genome Announc.">
        <title>Expanding the biotechnology potential of lactobacilli through comparative genomics of 213 strains and associated genera.</title>
        <authorList>
            <person name="Sun Z."/>
            <person name="Harris H.M."/>
            <person name="McCann A."/>
            <person name="Guo C."/>
            <person name="Argimon S."/>
            <person name="Zhang W."/>
            <person name="Yang X."/>
            <person name="Jeffery I.B."/>
            <person name="Cooney J.C."/>
            <person name="Kagawa T.F."/>
            <person name="Liu W."/>
            <person name="Song Y."/>
            <person name="Salvetti E."/>
            <person name="Wrobel A."/>
            <person name="Rasinkangas P."/>
            <person name="Parkhill J."/>
            <person name="Rea M.C."/>
            <person name="O'Sullivan O."/>
            <person name="Ritari J."/>
            <person name="Douillard F.P."/>
            <person name="Paul Ross R."/>
            <person name="Yang R."/>
            <person name="Briner A.E."/>
            <person name="Felis G.E."/>
            <person name="de Vos W.M."/>
            <person name="Barrangou R."/>
            <person name="Klaenhammer T.R."/>
            <person name="Caufield P.W."/>
            <person name="Cui Y."/>
            <person name="Zhang H."/>
            <person name="O'Toole P.W."/>
        </authorList>
    </citation>
    <scope>NUCLEOTIDE SEQUENCE [LARGE SCALE GENOMIC DNA]</scope>
    <source>
        <strain evidence="2 3">DSM 20178</strain>
    </source>
</reference>
<accession>A0A0R1ESS7</accession>
<organism evidence="2 3">
    <name type="scientific">Lacticaseibacillus zeae DSM 20178 = KCTC 3804</name>
    <dbReference type="NCBI Taxonomy" id="1423816"/>
    <lineage>
        <taxon>Bacteria</taxon>
        <taxon>Bacillati</taxon>
        <taxon>Bacillota</taxon>
        <taxon>Bacilli</taxon>
        <taxon>Lactobacillales</taxon>
        <taxon>Lactobacillaceae</taxon>
        <taxon>Lacticaseibacillus</taxon>
    </lineage>
</organism>
<evidence type="ECO:0000256" key="1">
    <source>
        <dbReference type="SAM" id="Phobius"/>
    </source>
</evidence>
<evidence type="ECO:0000313" key="2">
    <source>
        <dbReference type="EMBL" id="KRK12256.1"/>
    </source>
</evidence>
<feature type="transmembrane region" description="Helical" evidence="1">
    <location>
        <begin position="34"/>
        <end position="55"/>
    </location>
</feature>
<protein>
    <submittedName>
        <fullName evidence="2">Uncharacterized protein</fullName>
    </submittedName>
</protein>
<dbReference type="AlphaFoldDB" id="A0A0R1ESS7"/>